<feature type="compositionally biased region" description="Basic and acidic residues" evidence="2">
    <location>
        <begin position="2577"/>
        <end position="2608"/>
    </location>
</feature>
<feature type="compositionally biased region" description="Basic residues" evidence="2">
    <location>
        <begin position="1943"/>
        <end position="1954"/>
    </location>
</feature>
<feature type="compositionally biased region" description="Basic and acidic residues" evidence="2">
    <location>
        <begin position="2843"/>
        <end position="2869"/>
    </location>
</feature>
<feature type="region of interest" description="Disordered" evidence="2">
    <location>
        <begin position="3586"/>
        <end position="3610"/>
    </location>
</feature>
<feature type="region of interest" description="Disordered" evidence="2">
    <location>
        <begin position="1938"/>
        <end position="2028"/>
    </location>
</feature>
<dbReference type="PANTHER" id="PTHR14492:SF4">
    <property type="entry name" value="CILIOGENESIS AND PLANAR POLARITY EFFECTOR 1"/>
    <property type="match status" value="1"/>
</dbReference>
<feature type="compositionally biased region" description="Polar residues" evidence="2">
    <location>
        <begin position="1880"/>
        <end position="1889"/>
    </location>
</feature>
<evidence type="ECO:0000313" key="3">
    <source>
        <dbReference type="EMBL" id="KAK2556655.1"/>
    </source>
</evidence>
<dbReference type="Proteomes" id="UP001249851">
    <property type="component" value="Unassembled WGS sequence"/>
</dbReference>
<gene>
    <name evidence="3" type="ORF">P5673_021205</name>
</gene>
<feature type="region of interest" description="Disordered" evidence="2">
    <location>
        <begin position="2765"/>
        <end position="2788"/>
    </location>
</feature>
<feature type="compositionally biased region" description="Basic and acidic residues" evidence="2">
    <location>
        <begin position="3288"/>
        <end position="3299"/>
    </location>
</feature>
<feature type="region of interest" description="Disordered" evidence="2">
    <location>
        <begin position="3421"/>
        <end position="3452"/>
    </location>
</feature>
<feature type="coiled-coil region" evidence="1">
    <location>
        <begin position="2940"/>
        <end position="2967"/>
    </location>
</feature>
<feature type="compositionally biased region" description="Basic and acidic residues" evidence="2">
    <location>
        <begin position="2993"/>
        <end position="3002"/>
    </location>
</feature>
<feature type="region of interest" description="Disordered" evidence="2">
    <location>
        <begin position="2417"/>
        <end position="2514"/>
    </location>
</feature>
<evidence type="ECO:0000313" key="4">
    <source>
        <dbReference type="Proteomes" id="UP001249851"/>
    </source>
</evidence>
<dbReference type="EMBL" id="JARQWQ010000054">
    <property type="protein sequence ID" value="KAK2556655.1"/>
    <property type="molecule type" value="Genomic_DNA"/>
</dbReference>
<feature type="compositionally biased region" description="Polar residues" evidence="2">
    <location>
        <begin position="3266"/>
        <end position="3284"/>
    </location>
</feature>
<feature type="compositionally biased region" description="Polar residues" evidence="2">
    <location>
        <begin position="1968"/>
        <end position="1978"/>
    </location>
</feature>
<feature type="compositionally biased region" description="Low complexity" evidence="2">
    <location>
        <begin position="3438"/>
        <end position="3452"/>
    </location>
</feature>
<keyword evidence="1" id="KW-0175">Coiled coil</keyword>
<dbReference type="InterPro" id="IPR028236">
    <property type="entry name" value="CPLANE1"/>
</dbReference>
<feature type="compositionally biased region" description="Basic and acidic residues" evidence="2">
    <location>
        <begin position="2425"/>
        <end position="2458"/>
    </location>
</feature>
<feature type="region of interest" description="Disordered" evidence="2">
    <location>
        <begin position="3261"/>
        <end position="3382"/>
    </location>
</feature>
<feature type="compositionally biased region" description="Acidic residues" evidence="2">
    <location>
        <begin position="3098"/>
        <end position="3112"/>
    </location>
</feature>
<sequence length="3610" mass="404514">MLLKLDVLASSTIKRKKPWPKIAWLGKDVGELFLFDSHRISQLSLPSGKTKKRIPLLQTYLNDLQGFGISSNGLFLAAALNSGRILIWSKGCATVSLTAVLDKIRNLQTTTKHTSHLQVYISDCGAKVLVLTGINQVFLWETQGIGDTLKGTWLQIQCGNYVLPEEKDKEAATNGVFFVDPVCGISFSLSWVFNNSDRIHITTLHILWPERNYTLPVDVSRIQDHGESVESSFIPTWSTFKHSLYNLTPAQRVIKSRRAYVARVSPDGQVLVIAMNQKLAAHNRMMFYSLSQSAMALITDLKGCGAKLSTTGNTPMGRCWWIADMAWTRDSLLVLCITCRGSVAILSKLGEPMEICTEGTLLHTGPALFLPLHPKITFQKSRDSLQVDSSEASVSERDPLSQRFSVSVHPRLPIILSSDGYLVTVMQLPSVASYQGVMTGFMRDITRLVPGMDVVIQSGNLSRVSSVSRINILQSEANLARVFTSSEFVSDALSDNNSTGSSSVVPGYGLATGDQGMSFFGLNDPEMESSQPEYNPGSLDAISRAQSLSIMALGLGSACGINWKRETGPAMDLTVKVITNLFQYLLWNSGNTAQSRSHTEALSSSTGDLAKLRESSLLADSPQLPRALRYLRMVLEVFQWDSCYRNVLSWAFHLIHGIVKQILLARDASVVYRITSCMRVLQLAERLLGLVYSSSRTVTGVVSPEGAHVEQEMEQELGQVRHELITSNQDVTFDKQGSGQDKEESELIDQEIAQGYQERKVVESVTSSVNSKSQSQSLTQTHFSGTWLILYNFASQNYRKFRKKMASLSPTQKVEIKVRNVENKMTELLCEIQEKLQMLGQRIPYNFCADRENVDDVRSYLDGKYHSLPSEIPRDSLFPRRRSGLRKTALHGSNPEISGSLHRDSTENQQDTPFRFSPAGFPRGREKEQDSKTLLSILYLRLQQYDLRAAFDLIFSLIEPQLSCDELENIGHFSFFPNTQVENHTSTVNHRMDVLLQNYPIARVADKRGLEVVQAFARFMSAYFSNLPLYVYPPYQPIPLPAFYDHGLPSTTSTVTELLEHSPVIERLLLDRAKVGQAVREQCIHELWSANATLELLLVCGLVSEGAWLAKNLGDWKSTMLLSFAASVLSSQNIEDSSFQVAFPVNIKSLTPDATFWSRLSPVFNLTTASGEGKTTRAQQISEISGTEDDKVANDLSGVLEAGVVANLDFVPLIFKRLLIHLKEKASMLVWIVPEEFYLPYPPAYCPQPKSSKNDATSPDRDEEEILRFEIAEIVQRILLLLNASRCLVPCVKWYTNQLVCVTKAWHNVDRSDPEFPIPASLVGYSKQGQSFQETLGNTTPKKKGKKNSTRGKGEMKLPPCITSVLGYFREFCAMMWLLDVRDKMSKSSRKYKQLRTQFSGSEEEATTIQSICWETLLWTTRLFPFSSLLDAEDRINDALLTLLSESLPTVATAKLTAQYFNDPEVIQTTSGKAKFKRLMASFRGAFVSDDTGQEEPMSVIYCKKCVDWAEEISKREELFGKVCDQFVFICDKDNNVPVDGNDGRTFTRQDHAKAVGTSFFEMQPSYFEFLDTFFMITVSKTLLSQQNKPSSLVPILLSYRKHFLSSDTKSITVLRHKGQKETPVQLSSRASNFFRSQSFTDVRSKADIISPSLGDSGEIKRSSSMNDVSKLDSLPGIQSLGDFILDLLPTLTWLNRWALQGSSLPSSNFSLSSRGSKESLPVMRVHVPFPLLVNGLWLLQNVYRPWVSNAEVTVDIKVVRQATPRQQFPYVAKGPSAPELQVATTPPKGRQLRKVLSDSNIRKTDDKSILRDRISRRIMKEDDDNQSAPDLLENFQEVKSLSSNATASKMNPSIHETIELTRLIRKDLRSTQYIDRIPKSNSEPNTPSIVVHSPTTDEEKDFSGALKKRHSLRGNGRDLLTYHSDPELAMAMTPILASTPTKAKHSRKTKRKEQKVAADSYEERTRITSGSEGTANESIVEPPERFTDAPQRAANIHSGLRTRAAPSRQGKRKKKPIIESNTETEDSVDMMITRDASKKTSEVEAAGWSQSSVTEAPMVSQAQMELLLVVRSGDSHEQSSQSAVPLIRIPTLLDSSQSSEVTSQRIKTTKAETASQTDRQTLASASSQTLQHSGISSESHLMHQPNQQGLTSSVSQTLMYSGNVPEQSHVINPQVQQRKTSQAAEALNFSGVSSGQNHVTTAQTHSVYSQTDASDETQPTKTFFPFLMHQQQPAEHLFNDINKSQQQTIDHQNQQLTKPACSLPLLHIPVADPAANLDLNKMKLLEIPKRSSAGSTLLHFPKAETSSSQPSVPDLSKIKFLEIQPKTAMRPHDTKAEGSRRAPISSKNWPLLHMAGSQDRSNGVDLSKVKLNASPPVVREAWPFLETSKREVTPKLIPLEKILAFEKGIRDRLSPFAQPVSRYPQEKENIRPPAEHESRERKPHLDPNPDPLTEHQSKINAPSRQRRRQALKKQNPAQSASQLYKQQRAASRNSSSHGKVIKVQPAKKAGKVDEIVPATEPVTKKMKPSPRTEIKDTVTLSESELELSDIIDHVARISDEEEYYQPSPEPLAVGGGDHRDPRKYVEAREQLKTGDNREREGTSKLFDDIMPGPPSMGHIKVRTERKLREVDAQMAGYGNGSNSPDNERHINESRAAMERRTALRQQKTVGVQVNEVETEPLRTKSVRVSLPNFSDHQDRGDTFKVCSSSQTDQPKSPSPPMKRERVLVTSGVQTERSSPDFDHVVSHAPALPPDIFLNLQMPQPELDRDLPPESGFDHGSSTSVPGRQNEADVVVATHSHIDDVDRASDSFPLDIQRRQFLSVADMDAEQWLKVQNTPMASPEERTSTEKAGWDGKQRERSRNLDKNEIVTSSEGSSKSPEMEFVEEMRSSKKKVKGQSFEGVDRVTMEMIGITDVPVERIHSFAFTTNSRSSARAAAAHSLNERMKEMSERIETMDQISQNMDREFKSSRVLLSAIQSIDEVLNPSSNELDVSKGSERSHSRIPRKRTSTAPWRKGPKGTQGPGKPTKAEDVEDSIDVDKLSTEKEVTIDGAADKDVKNIENLNAKDETESNEEDRESSIQQQQLEEERQSNQNLSDEDEKETDKEEEELKIEYDSLERITPTEMGDNHRSSTEDSTDKDGKAFDPLESLMLPGGKLREILNPQKDTKRIRDTSPEARDELKEWMNKKRAERQAEWRNQQDDRRTQEHQPFTPSTRDSRSYKEMKLMEKERKLKRRKTDVQHNKKRIEVASNLLCEMLAEPVPKQSNPRPNLRYGTTVNSRNFKPVTEKKKKGEGLEKRRKGPKKAKQDPAARGVLEDESVAATSDKSCLPDGTYRAGSLFSEDIPKTSRMKTTPRFDSIDRSSPDSVGNQGLDGSGRENLNFVNLAKKEKIAKDDYWRSKSPTGTEFVTTQTYQNFAKTRTKRLKARQKSRRRSPLLLPSSYRSSPQPRGVEAMELSHWRTQPTDSPIPGSRTLMEIDRLLDDDDDDDDEFPLNQENLEGIESLIEGDDELRDLLSDVDWRNESPLKVGGDRTSRYSEPVVRSSSGLSRGLDVELSPWSTVPSLQTSDDVAQLLADVDEAVGNMSQSTGTPRSHIDWDEVDKIMEET</sequence>
<feature type="region of interest" description="Disordered" evidence="2">
    <location>
        <begin position="1333"/>
        <end position="1354"/>
    </location>
</feature>
<name>A0AAD9V0U4_ACRCE</name>
<feature type="region of interest" description="Disordered" evidence="2">
    <location>
        <begin position="2692"/>
        <end position="2741"/>
    </location>
</feature>
<feature type="compositionally biased region" description="Basic and acidic residues" evidence="2">
    <location>
        <begin position="3039"/>
        <end position="3071"/>
    </location>
</feature>
<accession>A0AAD9V0U4</accession>
<evidence type="ECO:0000256" key="2">
    <source>
        <dbReference type="SAM" id="MobiDB-lite"/>
    </source>
</evidence>
<feature type="compositionally biased region" description="Polar residues" evidence="2">
    <location>
        <begin position="2706"/>
        <end position="2716"/>
    </location>
</feature>
<comment type="caution">
    <text evidence="3">The sequence shown here is derived from an EMBL/GenBank/DDBJ whole genome shotgun (WGS) entry which is preliminary data.</text>
</comment>
<feature type="region of interest" description="Disordered" evidence="2">
    <location>
        <begin position="2988"/>
        <end position="3226"/>
    </location>
</feature>
<feature type="compositionally biased region" description="Basic and acidic residues" evidence="2">
    <location>
        <begin position="3596"/>
        <end position="3610"/>
    </location>
</feature>
<feature type="region of interest" description="Disordered" evidence="2">
    <location>
        <begin position="2838"/>
        <end position="2884"/>
    </location>
</feature>
<feature type="compositionally biased region" description="Basic residues" evidence="2">
    <location>
        <begin position="1341"/>
        <end position="1350"/>
    </location>
</feature>
<organism evidence="3 4">
    <name type="scientific">Acropora cervicornis</name>
    <name type="common">Staghorn coral</name>
    <dbReference type="NCBI Taxonomy" id="6130"/>
    <lineage>
        <taxon>Eukaryota</taxon>
        <taxon>Metazoa</taxon>
        <taxon>Cnidaria</taxon>
        <taxon>Anthozoa</taxon>
        <taxon>Hexacorallia</taxon>
        <taxon>Scleractinia</taxon>
        <taxon>Astrocoeniina</taxon>
        <taxon>Acroporidae</taxon>
        <taxon>Acropora</taxon>
    </lineage>
</organism>
<feature type="region of interest" description="Disordered" evidence="2">
    <location>
        <begin position="888"/>
        <end position="927"/>
    </location>
</feature>
<feature type="coiled-coil region" evidence="1">
    <location>
        <begin position="811"/>
        <end position="838"/>
    </location>
</feature>
<feature type="compositionally biased region" description="Basic residues" evidence="2">
    <location>
        <begin position="3422"/>
        <end position="3437"/>
    </location>
</feature>
<feature type="compositionally biased region" description="Polar residues" evidence="2">
    <location>
        <begin position="2870"/>
        <end position="2880"/>
    </location>
</feature>
<feature type="region of interest" description="Disordered" evidence="2">
    <location>
        <begin position="2560"/>
        <end position="2619"/>
    </location>
</feature>
<keyword evidence="4" id="KW-1185">Reference proteome</keyword>
<proteinExistence type="predicted"/>
<dbReference type="SUPFAM" id="SSF82171">
    <property type="entry name" value="DPP6 N-terminal domain-like"/>
    <property type="match status" value="1"/>
</dbReference>
<dbReference type="Pfam" id="PF15392">
    <property type="entry name" value="Joubert"/>
    <property type="match status" value="1"/>
</dbReference>
<reference evidence="3" key="1">
    <citation type="journal article" date="2023" name="G3 (Bethesda)">
        <title>Whole genome assembly and annotation of the endangered Caribbean coral Acropora cervicornis.</title>
        <authorList>
            <person name="Selwyn J.D."/>
            <person name="Vollmer S.V."/>
        </authorList>
    </citation>
    <scope>NUCLEOTIDE SEQUENCE</scope>
    <source>
        <strain evidence="3">K2</strain>
    </source>
</reference>
<feature type="region of interest" description="Disordered" evidence="2">
    <location>
        <begin position="1878"/>
        <end position="1899"/>
    </location>
</feature>
<evidence type="ECO:0000256" key="1">
    <source>
        <dbReference type="SAM" id="Coils"/>
    </source>
</evidence>
<reference evidence="3" key="2">
    <citation type="journal article" date="2023" name="Science">
        <title>Genomic signatures of disease resistance in endangered staghorn corals.</title>
        <authorList>
            <person name="Vollmer S.V."/>
            <person name="Selwyn J.D."/>
            <person name="Despard B.A."/>
            <person name="Roesel C.L."/>
        </authorList>
    </citation>
    <scope>NUCLEOTIDE SEQUENCE</scope>
    <source>
        <strain evidence="3">K2</strain>
    </source>
</reference>
<feature type="region of interest" description="Disordered" evidence="2">
    <location>
        <begin position="2096"/>
        <end position="2154"/>
    </location>
</feature>
<feature type="compositionally biased region" description="Basic and acidic residues" evidence="2">
    <location>
        <begin position="3128"/>
        <end position="3147"/>
    </location>
</feature>
<feature type="compositionally biased region" description="Basic and acidic residues" evidence="2">
    <location>
        <begin position="3167"/>
        <end position="3209"/>
    </location>
</feature>
<feature type="compositionally biased region" description="Polar residues" evidence="2">
    <location>
        <begin position="2476"/>
        <end position="2498"/>
    </location>
</feature>
<dbReference type="PANTHER" id="PTHR14492">
    <property type="entry name" value="JBTS17"/>
    <property type="match status" value="1"/>
</dbReference>
<protein>
    <submittedName>
        <fullName evidence="3">Ciliogenesis and planar polarity effector 1</fullName>
    </submittedName>
</protein>